<sequence length="112" mass="13040">MSIIKPTPQAPNLSQQIITPTGHATKCTPKPDSEEQDWRTKYKNLKVKYDDLNTGHDDLKIKHDDLKIKHDDLKTEYEMLQDKCNKMFSHADGTMEDEDMFSVWLDNDESEV</sequence>
<evidence type="ECO:0000313" key="3">
    <source>
        <dbReference type="EMBL" id="TID13504.1"/>
    </source>
</evidence>
<feature type="region of interest" description="Disordered" evidence="2">
    <location>
        <begin position="1"/>
        <end position="38"/>
    </location>
</feature>
<dbReference type="AlphaFoldDB" id="A0A4Z1NGA7"/>
<keyword evidence="4" id="KW-1185">Reference proteome</keyword>
<dbReference type="GO" id="GO:0016740">
    <property type="term" value="F:transferase activity"/>
    <property type="evidence" value="ECO:0007669"/>
    <property type="project" value="UniProtKB-KW"/>
</dbReference>
<gene>
    <name evidence="3" type="ORF">E6O75_ATG11420</name>
</gene>
<protein>
    <submittedName>
        <fullName evidence="3">Alpha-1-3-Fucosyl transferase</fullName>
    </submittedName>
</protein>
<proteinExistence type="predicted"/>
<organism evidence="3 4">
    <name type="scientific">Venturia nashicola</name>
    <dbReference type="NCBI Taxonomy" id="86259"/>
    <lineage>
        <taxon>Eukaryota</taxon>
        <taxon>Fungi</taxon>
        <taxon>Dikarya</taxon>
        <taxon>Ascomycota</taxon>
        <taxon>Pezizomycotina</taxon>
        <taxon>Dothideomycetes</taxon>
        <taxon>Pleosporomycetidae</taxon>
        <taxon>Venturiales</taxon>
        <taxon>Venturiaceae</taxon>
        <taxon>Venturia</taxon>
    </lineage>
</organism>
<name>A0A4Z1NGA7_9PEZI</name>
<feature type="coiled-coil region" evidence="1">
    <location>
        <begin position="56"/>
        <end position="83"/>
    </location>
</feature>
<feature type="compositionally biased region" description="Polar residues" evidence="2">
    <location>
        <begin position="10"/>
        <end position="19"/>
    </location>
</feature>
<feature type="compositionally biased region" description="Basic and acidic residues" evidence="2">
    <location>
        <begin position="29"/>
        <end position="38"/>
    </location>
</feature>
<keyword evidence="1" id="KW-0175">Coiled coil</keyword>
<evidence type="ECO:0000313" key="4">
    <source>
        <dbReference type="Proteomes" id="UP000298493"/>
    </source>
</evidence>
<comment type="caution">
    <text evidence="3">The sequence shown here is derived from an EMBL/GenBank/DDBJ whole genome shotgun (WGS) entry which is preliminary data.</text>
</comment>
<dbReference type="Proteomes" id="UP000298493">
    <property type="component" value="Unassembled WGS sequence"/>
</dbReference>
<evidence type="ECO:0000256" key="2">
    <source>
        <dbReference type="SAM" id="MobiDB-lite"/>
    </source>
</evidence>
<accession>A0A4Z1NGA7</accession>
<evidence type="ECO:0000256" key="1">
    <source>
        <dbReference type="SAM" id="Coils"/>
    </source>
</evidence>
<keyword evidence="3" id="KW-0808">Transferase</keyword>
<reference evidence="3 4" key="1">
    <citation type="submission" date="2019-04" db="EMBL/GenBank/DDBJ databases">
        <title>High contiguity whole genome sequence and gene annotation resource for two Venturia nashicola isolates.</title>
        <authorList>
            <person name="Prokchorchik M."/>
            <person name="Won K."/>
            <person name="Lee Y."/>
            <person name="Choi E.D."/>
            <person name="Segonzac C."/>
            <person name="Sohn K.H."/>
        </authorList>
    </citation>
    <scope>NUCLEOTIDE SEQUENCE [LARGE SCALE GENOMIC DNA]</scope>
    <source>
        <strain evidence="3 4">PRI2</strain>
    </source>
</reference>
<dbReference type="EMBL" id="SNSC02000026">
    <property type="protein sequence ID" value="TID13504.1"/>
    <property type="molecule type" value="Genomic_DNA"/>
</dbReference>